<evidence type="ECO:0000259" key="6">
    <source>
        <dbReference type="Pfam" id="PF00294"/>
    </source>
</evidence>
<dbReference type="PANTHER" id="PTHR43085">
    <property type="entry name" value="HEXOKINASE FAMILY MEMBER"/>
    <property type="match status" value="1"/>
</dbReference>
<dbReference type="Proteomes" id="UP000185151">
    <property type="component" value="Unassembled WGS sequence"/>
</dbReference>
<dbReference type="InterPro" id="IPR029056">
    <property type="entry name" value="Ribokinase-like"/>
</dbReference>
<evidence type="ECO:0000313" key="7">
    <source>
        <dbReference type="EMBL" id="SIO59577.1"/>
    </source>
</evidence>
<name>A0A1N6KT84_9BURK</name>
<evidence type="ECO:0000256" key="4">
    <source>
        <dbReference type="ARBA" id="ARBA00022777"/>
    </source>
</evidence>
<dbReference type="InterPro" id="IPR011611">
    <property type="entry name" value="PfkB_dom"/>
</dbReference>
<keyword evidence="2" id="KW-0808">Transferase</keyword>
<sequence>MNPTLDVITYGEAMAMFVAAETGPLAGVGQFTKRVAGADLNVAIGLARLGFKVGWMSRVGNDSFGQFVRETLNREGIDQQRVVTDERYPTGFQLKSKNDDGSDPAVEYFRKGSAASHLSPDDYASSYVLPARHLHLTGVAPAISASSRELAFLLARELAFLLAREMRAAGKTISFDPNLRPTLWPSRAAMVEGLNALAELADWVLPGIGEGEILTGYTKPEDIARFYLERGARGVIVKLGARGAYFRTADDAGVVAAQPVAKVVDTVGAGDGFAVGVVSALLEGRTLPEAVARGNRIGALAIQVIGDSEGLPTRAELDALEHADACASGVAGVHRKMPEKLA</sequence>
<keyword evidence="8" id="KW-1185">Reference proteome</keyword>
<keyword evidence="5" id="KW-0067">ATP-binding</keyword>
<organism evidence="7 8">
    <name type="scientific">Paraburkholderia phenazinium</name>
    <dbReference type="NCBI Taxonomy" id="60549"/>
    <lineage>
        <taxon>Bacteria</taxon>
        <taxon>Pseudomonadati</taxon>
        <taxon>Pseudomonadota</taxon>
        <taxon>Betaproteobacteria</taxon>
        <taxon>Burkholderiales</taxon>
        <taxon>Burkholderiaceae</taxon>
        <taxon>Paraburkholderia</taxon>
    </lineage>
</organism>
<keyword evidence="3" id="KW-0547">Nucleotide-binding</keyword>
<dbReference type="InterPro" id="IPR050306">
    <property type="entry name" value="PfkB_Carbo_kinase"/>
</dbReference>
<dbReference type="PROSITE" id="PS00584">
    <property type="entry name" value="PFKB_KINASES_2"/>
    <property type="match status" value="1"/>
</dbReference>
<dbReference type="PANTHER" id="PTHR43085:SF1">
    <property type="entry name" value="PSEUDOURIDINE KINASE-RELATED"/>
    <property type="match status" value="1"/>
</dbReference>
<reference evidence="7 8" key="1">
    <citation type="submission" date="2016-11" db="EMBL/GenBank/DDBJ databases">
        <authorList>
            <person name="Jaros S."/>
            <person name="Januszkiewicz K."/>
            <person name="Wedrychowicz H."/>
        </authorList>
    </citation>
    <scope>NUCLEOTIDE SEQUENCE [LARGE SCALE GENOMIC DNA]</scope>
    <source>
        <strain evidence="7 8">GAS95</strain>
    </source>
</reference>
<dbReference type="GO" id="GO:0005524">
    <property type="term" value="F:ATP binding"/>
    <property type="evidence" value="ECO:0007669"/>
    <property type="project" value="UniProtKB-KW"/>
</dbReference>
<evidence type="ECO:0000256" key="1">
    <source>
        <dbReference type="ARBA" id="ARBA00010688"/>
    </source>
</evidence>
<protein>
    <submittedName>
        <fullName evidence="7">2-dehydro-3-deoxygluconokinase</fullName>
    </submittedName>
</protein>
<dbReference type="InterPro" id="IPR002173">
    <property type="entry name" value="Carboh/pur_kinase_PfkB_CS"/>
</dbReference>
<dbReference type="SUPFAM" id="SSF53613">
    <property type="entry name" value="Ribokinase-like"/>
    <property type="match status" value="1"/>
</dbReference>
<evidence type="ECO:0000256" key="5">
    <source>
        <dbReference type="ARBA" id="ARBA00022840"/>
    </source>
</evidence>
<dbReference type="OrthoDB" id="9795789at2"/>
<dbReference type="RefSeq" id="WP_074299414.1">
    <property type="nucleotide sequence ID" value="NZ_FSRU01000002.1"/>
</dbReference>
<feature type="domain" description="Carbohydrate kinase PfkB" evidence="6">
    <location>
        <begin position="6"/>
        <end position="313"/>
    </location>
</feature>
<keyword evidence="4 7" id="KW-0418">Kinase</keyword>
<evidence type="ECO:0000256" key="2">
    <source>
        <dbReference type="ARBA" id="ARBA00022679"/>
    </source>
</evidence>
<evidence type="ECO:0000313" key="8">
    <source>
        <dbReference type="Proteomes" id="UP000185151"/>
    </source>
</evidence>
<dbReference type="GO" id="GO:0016301">
    <property type="term" value="F:kinase activity"/>
    <property type="evidence" value="ECO:0007669"/>
    <property type="project" value="UniProtKB-KW"/>
</dbReference>
<dbReference type="AlphaFoldDB" id="A0A1N6KT84"/>
<dbReference type="EMBL" id="FSRU01000002">
    <property type="protein sequence ID" value="SIO59577.1"/>
    <property type="molecule type" value="Genomic_DNA"/>
</dbReference>
<gene>
    <name evidence="7" type="ORF">SAMN05444165_4570</name>
</gene>
<proteinExistence type="inferred from homology"/>
<accession>A0A1N6KT84</accession>
<evidence type="ECO:0000256" key="3">
    <source>
        <dbReference type="ARBA" id="ARBA00022741"/>
    </source>
</evidence>
<dbReference type="Pfam" id="PF00294">
    <property type="entry name" value="PfkB"/>
    <property type="match status" value="1"/>
</dbReference>
<comment type="similarity">
    <text evidence="1">Belongs to the carbohydrate kinase PfkB family.</text>
</comment>
<dbReference type="Gene3D" id="3.40.1190.20">
    <property type="match status" value="1"/>
</dbReference>
<dbReference type="CDD" id="cd01166">
    <property type="entry name" value="KdgK"/>
    <property type="match status" value="1"/>
</dbReference>